<dbReference type="EMBL" id="BMMX01000003">
    <property type="protein sequence ID" value="GGK81064.1"/>
    <property type="molecule type" value="Genomic_DNA"/>
</dbReference>
<dbReference type="Gene3D" id="2.60.120.260">
    <property type="entry name" value="Galactose-binding domain-like"/>
    <property type="match status" value="1"/>
</dbReference>
<feature type="compositionally biased region" description="Low complexity" evidence="2">
    <location>
        <begin position="213"/>
        <end position="250"/>
    </location>
</feature>
<feature type="region of interest" description="Disordered" evidence="2">
    <location>
        <begin position="154"/>
        <end position="180"/>
    </location>
</feature>
<dbReference type="InterPro" id="IPR006619">
    <property type="entry name" value="PGRP_domain_met/bac"/>
</dbReference>
<feature type="region of interest" description="Disordered" evidence="2">
    <location>
        <begin position="213"/>
        <end position="251"/>
    </location>
</feature>
<evidence type="ECO:0000256" key="2">
    <source>
        <dbReference type="SAM" id="MobiDB-lite"/>
    </source>
</evidence>
<dbReference type="InterPro" id="IPR036505">
    <property type="entry name" value="Amidase/PGRP_sf"/>
</dbReference>
<evidence type="ECO:0000259" key="3">
    <source>
        <dbReference type="SMART" id="SM00701"/>
    </source>
</evidence>
<evidence type="ECO:0000313" key="4">
    <source>
        <dbReference type="EMBL" id="GGK81064.1"/>
    </source>
</evidence>
<dbReference type="GO" id="GO:0009253">
    <property type="term" value="P:peptidoglycan catabolic process"/>
    <property type="evidence" value="ECO:0007669"/>
    <property type="project" value="InterPro"/>
</dbReference>
<protein>
    <recommendedName>
        <fullName evidence="3">Peptidoglycan recognition protein family domain-containing protein</fullName>
    </recommendedName>
</protein>
<reference evidence="4" key="2">
    <citation type="submission" date="2020-09" db="EMBL/GenBank/DDBJ databases">
        <authorList>
            <person name="Sun Q."/>
            <person name="Zhou Y."/>
        </authorList>
    </citation>
    <scope>NUCLEOTIDE SEQUENCE</scope>
    <source>
        <strain evidence="4">CGMCC 4.7299</strain>
    </source>
</reference>
<dbReference type="AlphaFoldDB" id="A0A8J3FNE9"/>
<comment type="caution">
    <text evidence="4">The sequence shown here is derived from an EMBL/GenBank/DDBJ whole genome shotgun (WGS) entry which is preliminary data.</text>
</comment>
<evidence type="ECO:0000256" key="1">
    <source>
        <dbReference type="ARBA" id="ARBA00007553"/>
    </source>
</evidence>
<dbReference type="InterPro" id="IPR002502">
    <property type="entry name" value="Amidase_domain"/>
</dbReference>
<dbReference type="PANTHER" id="PTHR11022">
    <property type="entry name" value="PEPTIDOGLYCAN RECOGNITION PROTEIN"/>
    <property type="match status" value="1"/>
</dbReference>
<gene>
    <name evidence="4" type="ORF">GCM10012284_13750</name>
</gene>
<dbReference type="SUPFAM" id="SSF55846">
    <property type="entry name" value="N-acetylmuramoyl-L-alanine amidase-like"/>
    <property type="match status" value="1"/>
</dbReference>
<dbReference type="Gene3D" id="3.40.80.10">
    <property type="entry name" value="Peptidoglycan recognition protein-like"/>
    <property type="match status" value="1"/>
</dbReference>
<accession>A0A8J3FNE9</accession>
<dbReference type="GO" id="GO:0008745">
    <property type="term" value="F:N-acetylmuramoyl-L-alanine amidase activity"/>
    <property type="evidence" value="ECO:0007669"/>
    <property type="project" value="InterPro"/>
</dbReference>
<comment type="similarity">
    <text evidence="1">Belongs to the N-acetylmuramoyl-L-alanine amidase 2 family.</text>
</comment>
<dbReference type="SMART" id="SM00701">
    <property type="entry name" value="PGRP"/>
    <property type="match status" value="1"/>
</dbReference>
<dbReference type="PANTHER" id="PTHR11022:SF41">
    <property type="entry name" value="PEPTIDOGLYCAN-RECOGNITION PROTEIN LC-RELATED"/>
    <property type="match status" value="1"/>
</dbReference>
<organism evidence="4 5">
    <name type="scientific">Mangrovihabitans endophyticus</name>
    <dbReference type="NCBI Taxonomy" id="1751298"/>
    <lineage>
        <taxon>Bacteria</taxon>
        <taxon>Bacillati</taxon>
        <taxon>Actinomycetota</taxon>
        <taxon>Actinomycetes</taxon>
        <taxon>Micromonosporales</taxon>
        <taxon>Micromonosporaceae</taxon>
        <taxon>Mangrovihabitans</taxon>
    </lineage>
</organism>
<feature type="region of interest" description="Disordered" evidence="2">
    <location>
        <begin position="24"/>
        <end position="49"/>
    </location>
</feature>
<dbReference type="GO" id="GO:0008270">
    <property type="term" value="F:zinc ion binding"/>
    <property type="evidence" value="ECO:0007669"/>
    <property type="project" value="InterPro"/>
</dbReference>
<dbReference type="CDD" id="cd06583">
    <property type="entry name" value="PGRP"/>
    <property type="match status" value="1"/>
</dbReference>
<feature type="domain" description="Peptidoglycan recognition protein family" evidence="3">
    <location>
        <begin position="253"/>
        <end position="401"/>
    </location>
</feature>
<keyword evidence="5" id="KW-1185">Reference proteome</keyword>
<dbReference type="InterPro" id="IPR015510">
    <property type="entry name" value="PGRP"/>
</dbReference>
<evidence type="ECO:0000313" key="5">
    <source>
        <dbReference type="Proteomes" id="UP000656042"/>
    </source>
</evidence>
<dbReference type="Proteomes" id="UP000656042">
    <property type="component" value="Unassembled WGS sequence"/>
</dbReference>
<proteinExistence type="inferred from homology"/>
<sequence>MNCHEGQAASARLRCIRVTAGTTGTSRTAAEGSASPVIRPGGPDRHSGGHVHLNRTLTRTLVVLTGIALAVPGVVTPRPATAYAAPADAPGLQTVALAQVSGAAAATASGTVAPRTTQPFSLIGATWTDPAAKPPGTIRVRTRSAVTGAWSAWRTLDADEPDAAEPGTEPDGRRGGTDPVWVGDSDGVAAQVITAPGRTGTLPDGMRLDLINPAAPEPAAAGGATGPGVTAAPRAATQAAPSARAASRARPLPPMVTRAGWGADESIVKGEPQYTSDVKVIFVHHTAGSNNYGCAQSAAIIRGIQRYHVHSKGWNDIGYNFLVDKCGTLFEGRGGGADQPVLGAHTLGFNSHSAAIAVIGDYTSIGAPASVRAMIARVAAWKLGTYGTTAAGTVTLVSSGSDRYAEGHAAVLNRISGHRDTGYTACPGTTLYGQLGSIRSLAAAAPAGLRLSRIGGAAKGSSAYYTRGTIAPHWTIGTSTTMLWRFDVLVDGRLATSTPAAHRTTTLRLTPGRHTITVRAVGLNGISRSFARVVVADTTAPEFTAGPVAALATGSLQSRVPVRLGWRAADAGELASQALIEPDGVRLSGTATRLATTMPAGHATTFTLRANDEAGNAGFGSVTRTASVAAESDAARTGSWRTLRSTAFLAGQAFHSTTRNSTLTWRFTGRAAALAVSRTGVSGRVKMYVDGSYVGVVDLRARGVQNRRSAWVTYWGSSGRHTVRVAVEGSAGRPGVVIDGLVILR</sequence>
<name>A0A8J3FNE9_9ACTN</name>
<reference evidence="4" key="1">
    <citation type="journal article" date="2014" name="Int. J. Syst. Evol. Microbiol.">
        <title>Complete genome sequence of Corynebacterium casei LMG S-19264T (=DSM 44701T), isolated from a smear-ripened cheese.</title>
        <authorList>
            <consortium name="US DOE Joint Genome Institute (JGI-PGF)"/>
            <person name="Walter F."/>
            <person name="Albersmeier A."/>
            <person name="Kalinowski J."/>
            <person name="Ruckert C."/>
        </authorList>
    </citation>
    <scope>NUCLEOTIDE SEQUENCE</scope>
    <source>
        <strain evidence="4">CGMCC 4.7299</strain>
    </source>
</reference>
<feature type="compositionally biased region" description="Low complexity" evidence="2">
    <location>
        <begin position="24"/>
        <end position="35"/>
    </location>
</feature>
<dbReference type="Pfam" id="PF01510">
    <property type="entry name" value="Amidase_2"/>
    <property type="match status" value="1"/>
</dbReference>